<dbReference type="PROSITE" id="PS01136">
    <property type="entry name" value="UPF0034"/>
    <property type="match status" value="1"/>
</dbReference>
<dbReference type="CDD" id="cd02801">
    <property type="entry name" value="DUS_like_FMN"/>
    <property type="match status" value="1"/>
</dbReference>
<dbReference type="GO" id="GO:0050660">
    <property type="term" value="F:flavin adenine dinucleotide binding"/>
    <property type="evidence" value="ECO:0007669"/>
    <property type="project" value="InterPro"/>
</dbReference>
<evidence type="ECO:0000256" key="2">
    <source>
        <dbReference type="ARBA" id="ARBA00022630"/>
    </source>
</evidence>
<evidence type="ECO:0000259" key="10">
    <source>
        <dbReference type="Pfam" id="PF01207"/>
    </source>
</evidence>
<dbReference type="Pfam" id="PF01207">
    <property type="entry name" value="Dus"/>
    <property type="match status" value="1"/>
</dbReference>
<name>A0A3E2N922_9FIRM</name>
<dbReference type="InterPro" id="IPR001269">
    <property type="entry name" value="DUS_fam"/>
</dbReference>
<evidence type="ECO:0000256" key="4">
    <source>
        <dbReference type="ARBA" id="ARBA00022694"/>
    </source>
</evidence>
<dbReference type="SUPFAM" id="SSF51395">
    <property type="entry name" value="FMN-linked oxidoreductases"/>
    <property type="match status" value="1"/>
</dbReference>
<reference evidence="12 13" key="1">
    <citation type="submission" date="2018-07" db="EMBL/GenBank/DDBJ databases">
        <title>New species, Clostridium PI-S10-A1B.</title>
        <authorList>
            <person name="Krishna G."/>
            <person name="Summeta K."/>
            <person name="Shikha S."/>
            <person name="Prabhu P.B."/>
            <person name="Suresh K."/>
        </authorList>
    </citation>
    <scope>NUCLEOTIDE SEQUENCE [LARGE SCALE GENOMIC DNA]</scope>
    <source>
        <strain evidence="12 13">PI-S10-A1B</strain>
    </source>
</reference>
<dbReference type="PIRSF" id="PIRSF006621">
    <property type="entry name" value="Dus"/>
    <property type="match status" value="1"/>
</dbReference>
<dbReference type="OrthoDB" id="9764501at2"/>
<evidence type="ECO:0000256" key="8">
    <source>
        <dbReference type="PIRSR" id="PIRSR006621-1"/>
    </source>
</evidence>
<feature type="active site" description="Proton donor" evidence="8">
    <location>
        <position position="94"/>
    </location>
</feature>
<organism evidence="12 13">
    <name type="scientific">Lacrimispora amygdalina</name>
    <dbReference type="NCBI Taxonomy" id="253257"/>
    <lineage>
        <taxon>Bacteria</taxon>
        <taxon>Bacillati</taxon>
        <taxon>Bacillota</taxon>
        <taxon>Clostridia</taxon>
        <taxon>Lachnospirales</taxon>
        <taxon>Lachnospiraceae</taxon>
        <taxon>Lacrimispora</taxon>
    </lineage>
</organism>
<comment type="similarity">
    <text evidence="7">Belongs to the dus family.</text>
</comment>
<dbReference type="RefSeq" id="WP_117418332.1">
    <property type="nucleotide sequence ID" value="NZ_BRPJ01000096.1"/>
</dbReference>
<proteinExistence type="inferred from homology"/>
<feature type="binding site" evidence="9">
    <location>
        <position position="64"/>
    </location>
    <ligand>
        <name>FMN</name>
        <dbReference type="ChEBI" id="CHEBI:58210"/>
    </ligand>
</feature>
<evidence type="ECO:0000313" key="12">
    <source>
        <dbReference type="EMBL" id="RFZ77507.1"/>
    </source>
</evidence>
<keyword evidence="2 7" id="KW-0285">Flavoprotein</keyword>
<protein>
    <recommendedName>
        <fullName evidence="7">tRNA-dihydrouridine synthase</fullName>
        <ecNumber evidence="7">1.3.1.-</ecNumber>
    </recommendedName>
</protein>
<dbReference type="GO" id="GO:0003723">
    <property type="term" value="F:RNA binding"/>
    <property type="evidence" value="ECO:0007669"/>
    <property type="project" value="TreeGrafter"/>
</dbReference>
<comment type="cofactor">
    <cofactor evidence="1 7 9">
        <name>FMN</name>
        <dbReference type="ChEBI" id="CHEBI:58210"/>
    </cofactor>
</comment>
<evidence type="ECO:0000256" key="6">
    <source>
        <dbReference type="ARBA" id="ARBA00023002"/>
    </source>
</evidence>
<feature type="binding site" evidence="9">
    <location>
        <position position="161"/>
    </location>
    <ligand>
        <name>FMN</name>
        <dbReference type="ChEBI" id="CHEBI:58210"/>
    </ligand>
</feature>
<dbReference type="PANTHER" id="PTHR45846:SF1">
    <property type="entry name" value="TRNA-DIHYDROURIDINE(47) SYNTHASE [NAD(P)(+)]-LIKE"/>
    <property type="match status" value="1"/>
</dbReference>
<evidence type="ECO:0000313" key="11">
    <source>
        <dbReference type="EMBL" id="GLB32467.1"/>
    </source>
</evidence>
<evidence type="ECO:0000313" key="14">
    <source>
        <dbReference type="Proteomes" id="UP001419084"/>
    </source>
</evidence>
<evidence type="ECO:0000256" key="5">
    <source>
        <dbReference type="ARBA" id="ARBA00022857"/>
    </source>
</evidence>
<evidence type="ECO:0000313" key="13">
    <source>
        <dbReference type="Proteomes" id="UP000260680"/>
    </source>
</evidence>
<evidence type="ECO:0000256" key="7">
    <source>
        <dbReference type="PIRNR" id="PIRNR006621"/>
    </source>
</evidence>
<comment type="function">
    <text evidence="7">Catalyzes the synthesis of 5,6-dihydrouridine (D), a modified base found in the D-loop of most tRNAs, via the reduction of the C5-C6 double bond in target uridines.</text>
</comment>
<comment type="caution">
    <text evidence="12">The sequence shown here is derived from an EMBL/GenBank/DDBJ whole genome shotgun (WGS) entry which is preliminary data.</text>
</comment>
<sequence>MNYYFAPMEGITGYIYRNAHHKFFKDVDVYYTPFIVPNQNREFSSREKNDILPEHNEGIKTIPQIMTNNWEGFVWTAMELKKYGYKEVNLNLGCPSKTVVSKLRGSGFLAVPDRLDQFLDRIFSIDMKISIKTRIGKDSREEFHRLLEIYNQYPVKELIIHPRIQKDFYRNTPDWDMFQMALSSSKNPVCYNGDIFSPQDYKRLIQTFPSLKRVMLGRGLVSNPMLAGEIKGKGCLQKEQLKAFHDQILSGYQETISGDRNVLFKMKELWAYMLPSFEGGEKHGKKIQKSQNLFDYIPAVEALFKDLELKSSTDSQCE</sequence>
<feature type="domain" description="DUS-like FMN-binding" evidence="10">
    <location>
        <begin position="5"/>
        <end position="255"/>
    </location>
</feature>
<dbReference type="EMBL" id="BRPJ01000096">
    <property type="protein sequence ID" value="GLB32467.1"/>
    <property type="molecule type" value="Genomic_DNA"/>
</dbReference>
<keyword evidence="6 7" id="KW-0560">Oxidoreductase</keyword>
<keyword evidence="3 7" id="KW-0288">FMN</keyword>
<dbReference type="EMBL" id="QOHO01000059">
    <property type="protein sequence ID" value="RFZ77507.1"/>
    <property type="molecule type" value="Genomic_DNA"/>
</dbReference>
<dbReference type="PANTHER" id="PTHR45846">
    <property type="entry name" value="TRNA-DIHYDROURIDINE(47) SYNTHASE [NAD(P)(+)]-LIKE"/>
    <property type="match status" value="1"/>
</dbReference>
<feature type="binding site" evidence="9">
    <location>
        <position position="132"/>
    </location>
    <ligand>
        <name>FMN</name>
        <dbReference type="ChEBI" id="CHEBI:58210"/>
    </ligand>
</feature>
<gene>
    <name evidence="12" type="ORF">DS742_17860</name>
    <name evidence="11" type="ORF">LAD12857_43900</name>
</gene>
<dbReference type="InterPro" id="IPR013785">
    <property type="entry name" value="Aldolase_TIM"/>
</dbReference>
<dbReference type="Gene3D" id="3.20.20.70">
    <property type="entry name" value="Aldolase class I"/>
    <property type="match status" value="1"/>
</dbReference>
<dbReference type="EC" id="1.3.1.-" evidence="7"/>
<keyword evidence="5" id="KW-0521">NADP</keyword>
<reference evidence="11 14" key="2">
    <citation type="journal article" date="2024" name="Int. J. Syst. Evol. Microbiol.">
        <title>Lacrimispora brassicae sp. nov. isolated from fermented cabbage, and proposal of Clostridium indicum Gundawar et al. 2019 and Clostridium methoxybenzovorans Mechichi et al. 1999 as heterotypic synonyms of Lacrimispora amygdalina (Parshina et al. 2003) Haas and Blanchard 2020 and Lacrimispora indolis (McClung and McCoy 1957) Haas and Blanchard 2020, respectively.</title>
        <authorList>
            <person name="Kobayashi H."/>
            <person name="Tanizawa Y."/>
            <person name="Sakamoto M."/>
            <person name="Ohkuma M."/>
            <person name="Tohno M."/>
        </authorList>
    </citation>
    <scope>NUCLEOTIDE SEQUENCE [LARGE SCALE GENOMIC DNA]</scope>
    <source>
        <strain evidence="11 14">DSM 12857</strain>
    </source>
</reference>
<evidence type="ECO:0000256" key="1">
    <source>
        <dbReference type="ARBA" id="ARBA00001917"/>
    </source>
</evidence>
<dbReference type="InterPro" id="IPR035587">
    <property type="entry name" value="DUS-like_FMN-bd"/>
</dbReference>
<dbReference type="Proteomes" id="UP000260680">
    <property type="component" value="Unassembled WGS sequence"/>
</dbReference>
<dbReference type="GO" id="GO:0017150">
    <property type="term" value="F:tRNA dihydrouridine synthase activity"/>
    <property type="evidence" value="ECO:0007669"/>
    <property type="project" value="InterPro"/>
</dbReference>
<keyword evidence="9" id="KW-0547">Nucleotide-binding</keyword>
<evidence type="ECO:0000256" key="3">
    <source>
        <dbReference type="ARBA" id="ARBA00022643"/>
    </source>
</evidence>
<keyword evidence="4 7" id="KW-0819">tRNA processing</keyword>
<dbReference type="AlphaFoldDB" id="A0A3E2N922"/>
<dbReference type="Proteomes" id="UP001419084">
    <property type="component" value="Unassembled WGS sequence"/>
</dbReference>
<feature type="binding site" evidence="9">
    <location>
        <begin position="217"/>
        <end position="218"/>
    </location>
    <ligand>
        <name>FMN</name>
        <dbReference type="ChEBI" id="CHEBI:58210"/>
    </ligand>
</feature>
<evidence type="ECO:0000256" key="9">
    <source>
        <dbReference type="PIRSR" id="PIRSR006621-2"/>
    </source>
</evidence>
<keyword evidence="14" id="KW-1185">Reference proteome</keyword>
<dbReference type="InterPro" id="IPR018517">
    <property type="entry name" value="tRNA_hU_synthase_CS"/>
</dbReference>
<accession>A0A3E2N922</accession>